<comment type="similarity">
    <text evidence="2">Belongs to the mTERF family.</text>
</comment>
<keyword evidence="8" id="KW-1185">Reference proteome</keyword>
<dbReference type="GO" id="GO:0006353">
    <property type="term" value="P:DNA-templated transcription termination"/>
    <property type="evidence" value="ECO:0007669"/>
    <property type="project" value="UniProtKB-KW"/>
</dbReference>
<dbReference type="Gene3D" id="2.30.30.790">
    <property type="match status" value="1"/>
</dbReference>
<dbReference type="AlphaFoldDB" id="A0A4Y7KWZ1"/>
<comment type="similarity">
    <text evidence="1">Belongs to the bacterial ribosomal protein bL19 family.</text>
</comment>
<reference evidence="7 8" key="1">
    <citation type="journal article" date="2018" name="Science">
        <title>The opium poppy genome and morphinan production.</title>
        <authorList>
            <person name="Guo L."/>
            <person name="Winzer T."/>
            <person name="Yang X."/>
            <person name="Li Y."/>
            <person name="Ning Z."/>
            <person name="He Z."/>
            <person name="Teodor R."/>
            <person name="Lu Y."/>
            <person name="Bowser T.A."/>
            <person name="Graham I.A."/>
            <person name="Ye K."/>
        </authorList>
    </citation>
    <scope>NUCLEOTIDE SEQUENCE [LARGE SCALE GENOMIC DNA]</scope>
    <source>
        <strain evidence="8">cv. HN1</strain>
        <tissue evidence="7">Leaves</tissue>
    </source>
</reference>
<dbReference type="GO" id="GO:0003735">
    <property type="term" value="F:structural constituent of ribosome"/>
    <property type="evidence" value="ECO:0007669"/>
    <property type="project" value="InterPro"/>
</dbReference>
<dbReference type="GO" id="GO:0006412">
    <property type="term" value="P:translation"/>
    <property type="evidence" value="ECO:0007669"/>
    <property type="project" value="InterPro"/>
</dbReference>
<dbReference type="SUPFAM" id="SSF50104">
    <property type="entry name" value="Translation proteins SH3-like domain"/>
    <property type="match status" value="1"/>
</dbReference>
<dbReference type="Pfam" id="PF02536">
    <property type="entry name" value="mTERF"/>
    <property type="match status" value="2"/>
</dbReference>
<evidence type="ECO:0000256" key="3">
    <source>
        <dbReference type="ARBA" id="ARBA00022472"/>
    </source>
</evidence>
<evidence type="ECO:0000256" key="1">
    <source>
        <dbReference type="ARBA" id="ARBA00005781"/>
    </source>
</evidence>
<dbReference type="PROSITE" id="PS01015">
    <property type="entry name" value="RIBOSOMAL_L19"/>
    <property type="match status" value="1"/>
</dbReference>
<keyword evidence="3" id="KW-0804">Transcription</keyword>
<protein>
    <recommendedName>
        <fullName evidence="9">Ribosomal protein L19</fullName>
    </recommendedName>
</protein>
<keyword evidence="4" id="KW-0809">Transit peptide</keyword>
<dbReference type="GO" id="GO:1990904">
    <property type="term" value="C:ribonucleoprotein complex"/>
    <property type="evidence" value="ECO:0007669"/>
    <property type="project" value="UniProtKB-KW"/>
</dbReference>
<keyword evidence="5" id="KW-0689">Ribosomal protein</keyword>
<dbReference type="Proteomes" id="UP000316621">
    <property type="component" value="Chromosome 9"/>
</dbReference>
<proteinExistence type="inferred from homology"/>
<evidence type="ECO:0000256" key="4">
    <source>
        <dbReference type="ARBA" id="ARBA00022946"/>
    </source>
</evidence>
<evidence type="ECO:0000256" key="5">
    <source>
        <dbReference type="ARBA" id="ARBA00022980"/>
    </source>
</evidence>
<dbReference type="GO" id="GO:0003676">
    <property type="term" value="F:nucleic acid binding"/>
    <property type="evidence" value="ECO:0007669"/>
    <property type="project" value="InterPro"/>
</dbReference>
<gene>
    <name evidence="7" type="ORF">C5167_000733</name>
</gene>
<dbReference type="InterPro" id="IPR008991">
    <property type="entry name" value="Translation_prot_SH3-like_sf"/>
</dbReference>
<dbReference type="Pfam" id="PF01245">
    <property type="entry name" value="Ribosomal_L19"/>
    <property type="match status" value="1"/>
</dbReference>
<dbReference type="Gene3D" id="1.25.70.10">
    <property type="entry name" value="Transcription termination factor 3, mitochondrial"/>
    <property type="match status" value="1"/>
</dbReference>
<dbReference type="InterPro" id="IPR003690">
    <property type="entry name" value="MTERF"/>
</dbReference>
<keyword evidence="3" id="KW-0805">Transcription regulation</keyword>
<name>A0A4Y7KWZ1_PAPSO</name>
<dbReference type="InterPro" id="IPR038657">
    <property type="entry name" value="Ribosomal_bL19_sf"/>
</dbReference>
<evidence type="ECO:0000256" key="6">
    <source>
        <dbReference type="ARBA" id="ARBA00023274"/>
    </source>
</evidence>
<evidence type="ECO:0008006" key="9">
    <source>
        <dbReference type="Google" id="ProtNLM"/>
    </source>
</evidence>
<keyword evidence="6" id="KW-0687">Ribonucleoprotein</keyword>
<dbReference type="GO" id="GO:0005840">
    <property type="term" value="C:ribosome"/>
    <property type="evidence" value="ECO:0007669"/>
    <property type="project" value="UniProtKB-KW"/>
</dbReference>
<organism evidence="7 8">
    <name type="scientific">Papaver somniferum</name>
    <name type="common">Opium poppy</name>
    <dbReference type="NCBI Taxonomy" id="3469"/>
    <lineage>
        <taxon>Eukaryota</taxon>
        <taxon>Viridiplantae</taxon>
        <taxon>Streptophyta</taxon>
        <taxon>Embryophyta</taxon>
        <taxon>Tracheophyta</taxon>
        <taxon>Spermatophyta</taxon>
        <taxon>Magnoliopsida</taxon>
        <taxon>Ranunculales</taxon>
        <taxon>Papaveraceae</taxon>
        <taxon>Papaveroideae</taxon>
        <taxon>Papaver</taxon>
    </lineage>
</organism>
<dbReference type="PANTHER" id="PTHR13068">
    <property type="entry name" value="CGI-12 PROTEIN-RELATED"/>
    <property type="match status" value="1"/>
</dbReference>
<evidence type="ECO:0000313" key="7">
    <source>
        <dbReference type="EMBL" id="RZC76621.1"/>
    </source>
</evidence>
<dbReference type="SMART" id="SM00733">
    <property type="entry name" value="Mterf"/>
    <property type="match status" value="3"/>
</dbReference>
<dbReference type="PRINTS" id="PR00061">
    <property type="entry name" value="RIBOSOMALL19"/>
</dbReference>
<dbReference type="Gramene" id="RZC76621">
    <property type="protein sequence ID" value="RZC76621"/>
    <property type="gene ID" value="C5167_000733"/>
</dbReference>
<keyword evidence="3" id="KW-0806">Transcription termination</keyword>
<dbReference type="InterPro" id="IPR001857">
    <property type="entry name" value="Ribosomal_bL19"/>
</dbReference>
<sequence>MLSSLRRIISQTTNFNGGNSATINLLPFRHYNQKNPSLCIGIRFSSSPPKHEESSSSSSSYVINYLINSCGLTENQAIKASKTVNFTTSTNPDSVLNLLQNYGFTQPHISKLITKRPSFLMYNPLKILKPKIDFFNSIGISGIDLAEFVSSNNGVLRTSLQGRIIPTCDNLKKLVHRDENVVAILERSSWILTGNLIPQVMVNIETLGDGGVPRPNIVNFLNQSAKSIYNKHWQIEGDWMSNSSRESKLDSYRRLGWSEEEIQKAFRSYPQCMLKSKKKITSVMDYLVNQMDYSPSFIAKWPNIFTYSLEKRIIPRCSVYKILTSKGLVKNQISLSSLMQMGEESFLEKFVIKFEVEVPELLKLKTLGEFSAGKIHVLIACRSHGVGISKWGAFGPAFASRSMTTDARSREPVSCFTNDIAPPRIKFKRLDKTARHIMQAGRHFIASENVIYFSYTSKHPNVPLVYTLQIVKEHRNEQEVPENKRRVSTLKGTVIARRNAGLHSAFRIRRMVAVVGVESLFPLYSTDIKEMKVLNENKARRAKLYYLRDRKNALKTEQLILLGWKLGMESGQPN</sequence>
<dbReference type="InterPro" id="IPR018257">
    <property type="entry name" value="Ribosomal_bL19_CS"/>
</dbReference>
<dbReference type="FunFam" id="1.25.70.10:FF:000001">
    <property type="entry name" value="Mitochondrial transcription termination factor-like"/>
    <property type="match status" value="1"/>
</dbReference>
<dbReference type="EMBL" id="CM010723">
    <property type="protein sequence ID" value="RZC76621.1"/>
    <property type="molecule type" value="Genomic_DNA"/>
</dbReference>
<accession>A0A4Y7KWZ1</accession>
<evidence type="ECO:0000256" key="2">
    <source>
        <dbReference type="ARBA" id="ARBA00007692"/>
    </source>
</evidence>
<dbReference type="InterPro" id="IPR038538">
    <property type="entry name" value="MTERF_sf"/>
</dbReference>
<dbReference type="PANTHER" id="PTHR13068:SF236">
    <property type="entry name" value="OS02G0749800 PROTEIN"/>
    <property type="match status" value="1"/>
</dbReference>
<evidence type="ECO:0000313" key="8">
    <source>
        <dbReference type="Proteomes" id="UP000316621"/>
    </source>
</evidence>